<dbReference type="Pfam" id="PF08668">
    <property type="entry name" value="HDOD"/>
    <property type="match status" value="1"/>
</dbReference>
<dbReference type="AlphaFoldDB" id="A0A8H9I8M9"/>
<accession>A0A8H9I8M9</accession>
<dbReference type="PROSITE" id="PS51833">
    <property type="entry name" value="HDOD"/>
    <property type="match status" value="1"/>
</dbReference>
<evidence type="ECO:0000313" key="2">
    <source>
        <dbReference type="EMBL" id="GGZ55505.1"/>
    </source>
</evidence>
<protein>
    <recommendedName>
        <fullName evidence="1">HDOD domain-containing protein</fullName>
    </recommendedName>
</protein>
<name>A0A8H9I8M9_9ALTE</name>
<dbReference type="Proteomes" id="UP000622604">
    <property type="component" value="Unassembled WGS sequence"/>
</dbReference>
<feature type="domain" description="HDOD" evidence="1">
    <location>
        <begin position="15"/>
        <end position="208"/>
    </location>
</feature>
<proteinExistence type="predicted"/>
<dbReference type="Gene3D" id="1.10.3210.10">
    <property type="entry name" value="Hypothetical protein af1432"/>
    <property type="match status" value="1"/>
</dbReference>
<gene>
    <name evidence="2" type="ORF">GCM10011274_11950</name>
</gene>
<dbReference type="InterPro" id="IPR052340">
    <property type="entry name" value="RNase_Y/CdgJ"/>
</dbReference>
<dbReference type="SUPFAM" id="SSF109604">
    <property type="entry name" value="HD-domain/PDEase-like"/>
    <property type="match status" value="1"/>
</dbReference>
<sequence>MRMNALEYAEKAGDLFVLPDSVTKIKQLIDDGSASINEVAEVINYDPAVAAQILKIANSALYKFPTVITTVSKAIQVIGTDSVYDLVLAYGISHAFKDMNEGEVDFSVFWELGVSCGLLAKYIAQETSAKNPDKMFVCGLLHNIGELAVLQIEPDTAAKCSSFTAQNCPVTLQTEHLGVTYAEISAELLKLWGIPSEIYGPIAHQHASLHEAQSHEEKILQLAANLALNNVYGEIYSRLDNIEPEQYEELNLDEEALEAGLDFTNMQLISTLAIFSPSTFSIY</sequence>
<dbReference type="EMBL" id="BMZC01000003">
    <property type="protein sequence ID" value="GGZ55505.1"/>
    <property type="molecule type" value="Genomic_DNA"/>
</dbReference>
<organism evidence="2 3">
    <name type="scientific">Paraglaciecola chathamensis</name>
    <dbReference type="NCBI Taxonomy" id="368405"/>
    <lineage>
        <taxon>Bacteria</taxon>
        <taxon>Pseudomonadati</taxon>
        <taxon>Pseudomonadota</taxon>
        <taxon>Gammaproteobacteria</taxon>
        <taxon>Alteromonadales</taxon>
        <taxon>Alteromonadaceae</taxon>
        <taxon>Paraglaciecola</taxon>
    </lineage>
</organism>
<comment type="caution">
    <text evidence="2">The sequence shown here is derived from an EMBL/GenBank/DDBJ whole genome shotgun (WGS) entry which is preliminary data.</text>
</comment>
<dbReference type="PANTHER" id="PTHR33525">
    <property type="match status" value="1"/>
</dbReference>
<dbReference type="PANTHER" id="PTHR33525:SF3">
    <property type="entry name" value="RIBONUCLEASE Y"/>
    <property type="match status" value="1"/>
</dbReference>
<evidence type="ECO:0000259" key="1">
    <source>
        <dbReference type="PROSITE" id="PS51833"/>
    </source>
</evidence>
<evidence type="ECO:0000313" key="3">
    <source>
        <dbReference type="Proteomes" id="UP000622604"/>
    </source>
</evidence>
<reference evidence="2 3" key="1">
    <citation type="journal article" date="2014" name="Int. J. Syst. Evol. Microbiol.">
        <title>Complete genome sequence of Corynebacterium casei LMG S-19264T (=DSM 44701T), isolated from a smear-ripened cheese.</title>
        <authorList>
            <consortium name="US DOE Joint Genome Institute (JGI-PGF)"/>
            <person name="Walter F."/>
            <person name="Albersmeier A."/>
            <person name="Kalinowski J."/>
            <person name="Ruckert C."/>
        </authorList>
    </citation>
    <scope>NUCLEOTIDE SEQUENCE [LARGE SCALE GENOMIC DNA]</scope>
    <source>
        <strain evidence="2 3">KCTC 32337</strain>
    </source>
</reference>
<dbReference type="InterPro" id="IPR013976">
    <property type="entry name" value="HDOD"/>
</dbReference>